<protein>
    <submittedName>
        <fullName evidence="1">(African queen) hypothetical protein</fullName>
    </submittedName>
</protein>
<dbReference type="EMBL" id="CAKASE010000079">
    <property type="protein sequence ID" value="CAG9579519.1"/>
    <property type="molecule type" value="Genomic_DNA"/>
</dbReference>
<proteinExistence type="predicted"/>
<sequence>MIQNRERWSTLTLQAQFLLQVLNHEKIWSFEGTSHSVHYGEPDLGIKEQPNCGDPLRCVGLIKKVKKWT</sequence>
<name>A0A8J2WB42_9NEOP</name>
<organism evidence="1 2">
    <name type="scientific">Danaus chrysippus</name>
    <name type="common">African queen</name>
    <dbReference type="NCBI Taxonomy" id="151541"/>
    <lineage>
        <taxon>Eukaryota</taxon>
        <taxon>Metazoa</taxon>
        <taxon>Ecdysozoa</taxon>
        <taxon>Arthropoda</taxon>
        <taxon>Hexapoda</taxon>
        <taxon>Insecta</taxon>
        <taxon>Pterygota</taxon>
        <taxon>Neoptera</taxon>
        <taxon>Endopterygota</taxon>
        <taxon>Lepidoptera</taxon>
        <taxon>Glossata</taxon>
        <taxon>Ditrysia</taxon>
        <taxon>Papilionoidea</taxon>
        <taxon>Nymphalidae</taxon>
        <taxon>Danainae</taxon>
        <taxon>Danaini</taxon>
        <taxon>Danaina</taxon>
        <taxon>Danaus</taxon>
        <taxon>Anosia</taxon>
    </lineage>
</organism>
<keyword evidence="2" id="KW-1185">Reference proteome</keyword>
<accession>A0A8J2WB42</accession>
<comment type="caution">
    <text evidence="1">The sequence shown here is derived from an EMBL/GenBank/DDBJ whole genome shotgun (WGS) entry which is preliminary data.</text>
</comment>
<dbReference type="Proteomes" id="UP000789524">
    <property type="component" value="Unassembled WGS sequence"/>
</dbReference>
<reference evidence="1" key="1">
    <citation type="submission" date="2021-09" db="EMBL/GenBank/DDBJ databases">
        <authorList>
            <person name="Martin H S."/>
        </authorList>
    </citation>
    <scope>NUCLEOTIDE SEQUENCE</scope>
</reference>
<gene>
    <name evidence="1" type="ORF">DCHRY22_LOCUS13136</name>
</gene>
<evidence type="ECO:0000313" key="2">
    <source>
        <dbReference type="Proteomes" id="UP000789524"/>
    </source>
</evidence>
<evidence type="ECO:0000313" key="1">
    <source>
        <dbReference type="EMBL" id="CAG9579519.1"/>
    </source>
</evidence>
<dbReference type="AlphaFoldDB" id="A0A8J2WB42"/>